<dbReference type="Proteomes" id="UP001175228">
    <property type="component" value="Unassembled WGS sequence"/>
</dbReference>
<reference evidence="1" key="1">
    <citation type="submission" date="2023-06" db="EMBL/GenBank/DDBJ databases">
        <authorList>
            <consortium name="Lawrence Berkeley National Laboratory"/>
            <person name="Ahrendt S."/>
            <person name="Sahu N."/>
            <person name="Indic B."/>
            <person name="Wong-Bajracharya J."/>
            <person name="Merenyi Z."/>
            <person name="Ke H.-M."/>
            <person name="Monk M."/>
            <person name="Kocsube S."/>
            <person name="Drula E."/>
            <person name="Lipzen A."/>
            <person name="Balint B."/>
            <person name="Henrissat B."/>
            <person name="Andreopoulos B."/>
            <person name="Martin F.M."/>
            <person name="Harder C.B."/>
            <person name="Rigling D."/>
            <person name="Ford K.L."/>
            <person name="Foster G.D."/>
            <person name="Pangilinan J."/>
            <person name="Papanicolaou A."/>
            <person name="Barry K."/>
            <person name="LaButti K."/>
            <person name="Viragh M."/>
            <person name="Koriabine M."/>
            <person name="Yan M."/>
            <person name="Riley R."/>
            <person name="Champramary S."/>
            <person name="Plett K.L."/>
            <person name="Tsai I.J."/>
            <person name="Slot J."/>
            <person name="Sipos G."/>
            <person name="Plett J."/>
            <person name="Nagy L.G."/>
            <person name="Grigoriev I.V."/>
        </authorList>
    </citation>
    <scope>NUCLEOTIDE SEQUENCE</scope>
    <source>
        <strain evidence="1">HWK02</strain>
    </source>
</reference>
<dbReference type="AlphaFoldDB" id="A0AA39QB38"/>
<sequence length="219" mass="24741">MTEQINANKDRLLPQALAILTYGVQLLPVSPIRNDQHYVDGIKQQSIFTGHRIILLMVPSLVIGLEHNGGPEEIPSAYFDVIGSVKEFRTTGNRDFWDAGTPIQHSPAISHSSGIRVMFPTIAHPVIHMHLPPSRSPDAQGAPETTIFYLNFRLSWHDDYPAVVDLSMSVPFSIRRSRLQEQDVALQTVRGLHWKPLGRPVWKQRAHRRKIIIVVGLEE</sequence>
<gene>
    <name evidence="1" type="ORF">EDD18DRAFT_1103665</name>
</gene>
<organism evidence="1 2">
    <name type="scientific">Armillaria luteobubalina</name>
    <dbReference type="NCBI Taxonomy" id="153913"/>
    <lineage>
        <taxon>Eukaryota</taxon>
        <taxon>Fungi</taxon>
        <taxon>Dikarya</taxon>
        <taxon>Basidiomycota</taxon>
        <taxon>Agaricomycotina</taxon>
        <taxon>Agaricomycetes</taxon>
        <taxon>Agaricomycetidae</taxon>
        <taxon>Agaricales</taxon>
        <taxon>Marasmiineae</taxon>
        <taxon>Physalacriaceae</taxon>
        <taxon>Armillaria</taxon>
    </lineage>
</organism>
<proteinExistence type="predicted"/>
<evidence type="ECO:0000313" key="1">
    <source>
        <dbReference type="EMBL" id="KAK0499246.1"/>
    </source>
</evidence>
<dbReference type="EMBL" id="JAUEPU010000010">
    <property type="protein sequence ID" value="KAK0499246.1"/>
    <property type="molecule type" value="Genomic_DNA"/>
</dbReference>
<evidence type="ECO:0000313" key="2">
    <source>
        <dbReference type="Proteomes" id="UP001175228"/>
    </source>
</evidence>
<protein>
    <submittedName>
        <fullName evidence="1">Uncharacterized protein</fullName>
    </submittedName>
</protein>
<comment type="caution">
    <text evidence="1">The sequence shown here is derived from an EMBL/GenBank/DDBJ whole genome shotgun (WGS) entry which is preliminary data.</text>
</comment>
<accession>A0AA39QB38</accession>
<name>A0AA39QB38_9AGAR</name>
<keyword evidence="2" id="KW-1185">Reference proteome</keyword>